<dbReference type="InterPro" id="IPR005811">
    <property type="entry name" value="SUCC_ACL_C"/>
</dbReference>
<keyword evidence="7 10" id="KW-0460">Magnesium</keyword>
<evidence type="ECO:0000256" key="1">
    <source>
        <dbReference type="ARBA" id="ARBA00005064"/>
    </source>
</evidence>
<dbReference type="Pfam" id="PF08442">
    <property type="entry name" value="ATP-grasp_2"/>
    <property type="match status" value="1"/>
</dbReference>
<feature type="binding site" evidence="10">
    <location>
        <position position="288"/>
    </location>
    <ligand>
        <name>ATP</name>
        <dbReference type="ChEBI" id="CHEBI:30616"/>
    </ligand>
</feature>
<comment type="function">
    <text evidence="10">Succinyl-CoA synthetase functions in the citric acid cycle (TCA), coupling the hydrolysis of succinyl-CoA to the synthesis of ATP and thus represents the only step of substrate-level phosphorylation in the TCA. The beta subunit provides nucleotide specificity of the enzyme and binds the substrate succinate, while the binding sites for coenzyme A and phosphate are found in the alpha subunit.</text>
</comment>
<dbReference type="OrthoDB" id="1552at2759"/>
<feature type="binding site" evidence="10">
    <location>
        <position position="513"/>
    </location>
    <ligand>
        <name>substrate</name>
        <note>ligand shared with subunit alpha</note>
    </ligand>
</feature>
<dbReference type="SUPFAM" id="SSF52210">
    <property type="entry name" value="Succinyl-CoA synthetase domains"/>
    <property type="match status" value="1"/>
</dbReference>
<evidence type="ECO:0000256" key="4">
    <source>
        <dbReference type="ARBA" id="ARBA00022723"/>
    </source>
</evidence>
<dbReference type="Proteomes" id="UP000186136">
    <property type="component" value="Unassembled WGS sequence"/>
</dbReference>
<dbReference type="PROSITE" id="PS01217">
    <property type="entry name" value="SUCCINYL_COA_LIG_3"/>
    <property type="match status" value="1"/>
</dbReference>
<dbReference type="EC" id="6.2.1.5" evidence="10"/>
<dbReference type="Gene3D" id="3.40.50.261">
    <property type="entry name" value="Succinyl-CoA synthetase domains"/>
    <property type="match status" value="1"/>
</dbReference>
<proteinExistence type="inferred from homology"/>
<keyword evidence="2 10" id="KW-0816">Tricarboxylic acid cycle</keyword>
<reference evidence="14 15" key="1">
    <citation type="submission" date="2016-08" db="EMBL/GenBank/DDBJ databases">
        <title>Whole genome shotgun sequence of Pichia membranifaciens KS47-1.</title>
        <authorList>
            <person name="Konishi M."/>
            <person name="Ishida M."/>
            <person name="Arakawa T."/>
            <person name="Kato Y."/>
            <person name="Horiuchi J."/>
        </authorList>
    </citation>
    <scope>NUCLEOTIDE SEQUENCE [LARGE SCALE GENOMIC DNA]</scope>
    <source>
        <strain evidence="14 15">KS47-1</strain>
    </source>
</reference>
<dbReference type="GO" id="GO:0005739">
    <property type="term" value="C:mitochondrion"/>
    <property type="evidence" value="ECO:0007669"/>
    <property type="project" value="UniProtKB-SubCell"/>
</dbReference>
<dbReference type="SUPFAM" id="SSF56059">
    <property type="entry name" value="Glutathione synthetase ATP-binding domain-like"/>
    <property type="match status" value="1"/>
</dbReference>
<sequence>MIERVDFNRGSALLYEADPNLVDSYGNTANSNSGNRLTNGIAESITSSALATTASEFTNTLTNGLGFGNVLALNKEGTEKEDETNGRTMIPLSIKEEGDGVSDRTETAAEKRQYELESRQRKLCRGASIRIQFRDFNYISFDFRNILKGNDVFESMMRLTCIDTIDKLYAFIYQPIRIETVFNGWEDYNVRREFERQGLKFDAAGAEKTVGCSQWRITSLNKNYELCPSYPKELLSAQQVRKLSIHEYRSAALLKSYGIGAPRGEAARTPEEAYKAAKDLNTNEMVIKAQALTGGRGKGHFDNGLQSGVRLIETPEEAKDLASKMLNHKLITKQTGAAGKIVTAVYVVERKYALQEAYLSIVMDRKNQSTMIIASSEGGMDIEGVAKKNPDAIKKFPVEIDNGVSDKLATEIASGLHFTADAVPKAAKTIQTLYKIFKEKDATQIEINPLSETKEHEVMCMDAKFNFDDNAAYRQKEVFSWRDTTQEDPDEVTASKYGLNFIKLNGNIGCLVNGAGLAMATMDVVKLYGGEPANFLDVGGAATPETIEKAFELILTEKKVSAIFVNIFGGIVRCDYVADGLIQATKNLGLTIPVVVRLQGTNFAIAKKMIEESGLKLYLEEDLDKAAEKAVELGKK</sequence>
<comment type="pathway">
    <text evidence="1 10">Carbohydrate metabolism; tricarboxylic acid cycle; succinate from succinyl-CoA (ligase route): step 1/1.</text>
</comment>
<feature type="binding site" evidence="10">
    <location>
        <position position="356"/>
    </location>
    <ligand>
        <name>ATP</name>
        <dbReference type="ChEBI" id="CHEBI:30616"/>
    </ligand>
</feature>
<dbReference type="FunFam" id="3.30.1490.20:FF:000004">
    <property type="entry name" value="Succinate--CoA ligase [ADP-forming] subunit beta, mitochondrial"/>
    <property type="match status" value="1"/>
</dbReference>
<evidence type="ECO:0000256" key="3">
    <source>
        <dbReference type="ARBA" id="ARBA00022598"/>
    </source>
</evidence>
<evidence type="ECO:0000256" key="2">
    <source>
        <dbReference type="ARBA" id="ARBA00022532"/>
    </source>
</evidence>
<dbReference type="UniPathway" id="UPA00223">
    <property type="reaction ID" value="UER00999"/>
</dbReference>
<dbReference type="PANTHER" id="PTHR11815">
    <property type="entry name" value="SUCCINYL-COA SYNTHETASE BETA CHAIN"/>
    <property type="match status" value="1"/>
</dbReference>
<feature type="domain" description="ATP-grasp" evidence="12">
    <location>
        <begin position="251"/>
        <end position="476"/>
    </location>
</feature>
<dbReference type="Gene3D" id="3.30.470.20">
    <property type="entry name" value="ATP-grasp fold, B domain"/>
    <property type="match status" value="1"/>
</dbReference>
<evidence type="ECO:0000256" key="11">
    <source>
        <dbReference type="RuleBase" id="RU361258"/>
    </source>
</evidence>
<dbReference type="Gene3D" id="3.30.1490.20">
    <property type="entry name" value="ATP-grasp fold, A domain"/>
    <property type="match status" value="1"/>
</dbReference>
<dbReference type="PANTHER" id="PTHR11815:SF1">
    <property type="entry name" value="SUCCINATE--COA LIGASE [ADP-FORMING] SUBUNIT BETA, MITOCHONDRIAL"/>
    <property type="match status" value="1"/>
</dbReference>
<dbReference type="PROSITE" id="PS50975">
    <property type="entry name" value="ATP_GRASP"/>
    <property type="match status" value="1"/>
</dbReference>
<dbReference type="InterPro" id="IPR011761">
    <property type="entry name" value="ATP-grasp"/>
</dbReference>
<evidence type="ECO:0000256" key="5">
    <source>
        <dbReference type="ARBA" id="ARBA00022741"/>
    </source>
</evidence>
<evidence type="ECO:0000313" key="14">
    <source>
        <dbReference type="EMBL" id="GAV28942.1"/>
    </source>
</evidence>
<evidence type="ECO:0000256" key="8">
    <source>
        <dbReference type="ARBA" id="ARBA00022946"/>
    </source>
</evidence>
<feature type="domain" description="Myotubularin phosphatase" evidence="13">
    <location>
        <begin position="184"/>
        <end position="235"/>
    </location>
</feature>
<dbReference type="InterPro" id="IPR010569">
    <property type="entry name" value="Myotubularin-like_Pase_dom"/>
</dbReference>
<evidence type="ECO:0000259" key="13">
    <source>
        <dbReference type="PROSITE" id="PS51339"/>
    </source>
</evidence>
<comment type="catalytic activity">
    <reaction evidence="10">
        <text>succinate + ATP + CoA = succinyl-CoA + ADP + phosphate</text>
        <dbReference type="Rhea" id="RHEA:17661"/>
        <dbReference type="ChEBI" id="CHEBI:30031"/>
        <dbReference type="ChEBI" id="CHEBI:30616"/>
        <dbReference type="ChEBI" id="CHEBI:43474"/>
        <dbReference type="ChEBI" id="CHEBI:57287"/>
        <dbReference type="ChEBI" id="CHEBI:57292"/>
        <dbReference type="ChEBI" id="CHEBI:456216"/>
        <dbReference type="EC" id="6.2.1.5"/>
    </reaction>
</comment>
<dbReference type="InterPro" id="IPR017866">
    <property type="entry name" value="Succ-CoA_synthase_bsu_CS"/>
</dbReference>
<dbReference type="GO" id="GO:0005524">
    <property type="term" value="F:ATP binding"/>
    <property type="evidence" value="ECO:0007669"/>
    <property type="project" value="UniProtKB-UniRule"/>
</dbReference>
<dbReference type="GO" id="GO:0042709">
    <property type="term" value="C:succinate-CoA ligase complex"/>
    <property type="evidence" value="ECO:0007669"/>
    <property type="project" value="TreeGrafter"/>
</dbReference>
<evidence type="ECO:0000256" key="10">
    <source>
        <dbReference type="HAMAP-Rule" id="MF_03219"/>
    </source>
</evidence>
<dbReference type="FunFam" id="3.40.50.261:FF:000001">
    <property type="entry name" value="Succinate--CoA ligase [ADP-forming] subunit beta"/>
    <property type="match status" value="1"/>
</dbReference>
<keyword evidence="4 10" id="KW-0479">Metal-binding</keyword>
<keyword evidence="6 10" id="KW-0067">ATP-binding</keyword>
<organism evidence="14 15">
    <name type="scientific">Pichia membranifaciens</name>
    <dbReference type="NCBI Taxonomy" id="4926"/>
    <lineage>
        <taxon>Eukaryota</taxon>
        <taxon>Fungi</taxon>
        <taxon>Dikarya</taxon>
        <taxon>Ascomycota</taxon>
        <taxon>Saccharomycotina</taxon>
        <taxon>Pichiomycetes</taxon>
        <taxon>Pichiales</taxon>
        <taxon>Pichiaceae</taxon>
        <taxon>Pichia</taxon>
    </lineage>
</organism>
<keyword evidence="3 10" id="KW-0436">Ligase</keyword>
<dbReference type="GO" id="GO:0000287">
    <property type="term" value="F:magnesium ion binding"/>
    <property type="evidence" value="ECO:0007669"/>
    <property type="project" value="UniProtKB-UniRule"/>
</dbReference>
<keyword evidence="10" id="KW-0496">Mitochondrion</keyword>
<comment type="subcellular location">
    <subcellularLocation>
        <location evidence="10">Mitochondrion</location>
    </subcellularLocation>
</comment>
<dbReference type="InterPro" id="IPR029021">
    <property type="entry name" value="Prot-tyrosine_phosphatase-like"/>
</dbReference>
<keyword evidence="8" id="KW-0809">Transit peptide</keyword>
<dbReference type="EMBL" id="BDGI01000092">
    <property type="protein sequence ID" value="GAV28942.1"/>
    <property type="molecule type" value="Genomic_DNA"/>
</dbReference>
<dbReference type="Pfam" id="PF00549">
    <property type="entry name" value="Ligase_CoA"/>
    <property type="match status" value="1"/>
</dbReference>
<protein>
    <recommendedName>
        <fullName evidence="10">Succinate--CoA ligase [ADP-forming] subunit beta, mitochondrial</fullName>
        <ecNumber evidence="10">6.2.1.5</ecNumber>
    </recommendedName>
    <alternativeName>
        <fullName evidence="10">Succinyl-CoA synthetase beta chain</fullName>
        <shortName evidence="10">SCS-beta</shortName>
    </alternativeName>
</protein>
<dbReference type="InterPro" id="IPR013650">
    <property type="entry name" value="ATP-grasp_succ-CoA_synth-type"/>
</dbReference>
<dbReference type="FunFam" id="3.30.470.20:FF:000002">
    <property type="entry name" value="Succinate--CoA ligase [ADP-forming] subunit beta"/>
    <property type="match status" value="1"/>
</dbReference>
<feature type="binding site" evidence="10">
    <location>
        <begin position="295"/>
        <end position="297"/>
    </location>
    <ligand>
        <name>ATP</name>
        <dbReference type="ChEBI" id="CHEBI:30616"/>
    </ligand>
</feature>
<comment type="similarity">
    <text evidence="10 11">Belongs to the succinate/malate CoA ligase beta subunit family.</text>
</comment>
<comment type="cofactor">
    <cofactor evidence="10">
        <name>Mg(2+)</name>
        <dbReference type="ChEBI" id="CHEBI:18420"/>
    </cofactor>
    <text evidence="10">Binds 1 Mg(2+) ion per subunit.</text>
</comment>
<name>A0A1Q2YHD8_9ASCO</name>
<dbReference type="InterPro" id="IPR016102">
    <property type="entry name" value="Succinyl-CoA_synth-like"/>
</dbReference>
<dbReference type="PROSITE" id="PS51339">
    <property type="entry name" value="PPASE_MYOTUBULARIN"/>
    <property type="match status" value="1"/>
</dbReference>
<dbReference type="HAMAP" id="MF_00558">
    <property type="entry name" value="Succ_CoA_beta"/>
    <property type="match status" value="1"/>
</dbReference>
<evidence type="ECO:0000313" key="15">
    <source>
        <dbReference type="Proteomes" id="UP000186136"/>
    </source>
</evidence>
<evidence type="ECO:0000256" key="7">
    <source>
        <dbReference type="ARBA" id="ARBA00022842"/>
    </source>
</evidence>
<keyword evidence="15" id="KW-1185">Reference proteome</keyword>
<dbReference type="InterPro" id="IPR013815">
    <property type="entry name" value="ATP_grasp_subdomain_1"/>
</dbReference>
<dbReference type="NCBIfam" id="TIGR01016">
    <property type="entry name" value="sucCoAbeta"/>
    <property type="match status" value="1"/>
</dbReference>
<dbReference type="InterPro" id="IPR005809">
    <property type="entry name" value="Succ_CoA_ligase-like_bsu"/>
</dbReference>
<dbReference type="GO" id="GO:0004775">
    <property type="term" value="F:succinate-CoA ligase (ADP-forming) activity"/>
    <property type="evidence" value="ECO:0007669"/>
    <property type="project" value="UniProtKB-UniRule"/>
</dbReference>
<accession>A0A1Q2YHD8</accession>
<comment type="subunit">
    <text evidence="9">Heterodimer of an alpha and a beta subunit. The beta subunit determines specificity for GTP.</text>
</comment>
<dbReference type="AlphaFoldDB" id="A0A1Q2YHD8"/>
<gene>
    <name evidence="14" type="ORF">PMKS-002420</name>
</gene>
<evidence type="ECO:0000259" key="12">
    <source>
        <dbReference type="PROSITE" id="PS50975"/>
    </source>
</evidence>
<feature type="binding site" evidence="10">
    <location>
        <position position="448"/>
    </location>
    <ligand>
        <name>Mg(2+)</name>
        <dbReference type="ChEBI" id="CHEBI:18420"/>
    </ligand>
</feature>
<evidence type="ECO:0000256" key="9">
    <source>
        <dbReference type="ARBA" id="ARBA00063570"/>
    </source>
</evidence>
<keyword evidence="5 10" id="KW-0547">Nucleotide-binding</keyword>
<dbReference type="GO" id="GO:0006104">
    <property type="term" value="P:succinyl-CoA metabolic process"/>
    <property type="evidence" value="ECO:0007669"/>
    <property type="project" value="TreeGrafter"/>
</dbReference>
<feature type="binding site" evidence="10">
    <location>
        <begin position="570"/>
        <end position="572"/>
    </location>
    <ligand>
        <name>substrate</name>
        <note>ligand shared with subunit alpha</note>
    </ligand>
</feature>
<dbReference type="NCBIfam" id="NF001913">
    <property type="entry name" value="PRK00696.1"/>
    <property type="match status" value="1"/>
</dbReference>
<evidence type="ECO:0000256" key="6">
    <source>
        <dbReference type="ARBA" id="ARBA00022840"/>
    </source>
</evidence>
<feature type="binding site" evidence="10">
    <location>
        <position position="462"/>
    </location>
    <ligand>
        <name>Mg(2+)</name>
        <dbReference type="ChEBI" id="CHEBI:18420"/>
    </ligand>
</feature>
<dbReference type="SUPFAM" id="SSF52799">
    <property type="entry name" value="(Phosphotyrosine protein) phosphatases II"/>
    <property type="match status" value="1"/>
</dbReference>
<comment type="caution">
    <text evidence="14">The sequence shown here is derived from an EMBL/GenBank/DDBJ whole genome shotgun (WGS) entry which is preliminary data.</text>
</comment>
<dbReference type="GO" id="GO:0006099">
    <property type="term" value="P:tricarboxylic acid cycle"/>
    <property type="evidence" value="ECO:0007669"/>
    <property type="project" value="UniProtKB-UniRule"/>
</dbReference>